<dbReference type="InterPro" id="IPR036259">
    <property type="entry name" value="MFS_trans_sf"/>
</dbReference>
<proteinExistence type="predicted"/>
<evidence type="ECO:0000256" key="3">
    <source>
        <dbReference type="ARBA" id="ARBA00022692"/>
    </source>
</evidence>
<gene>
    <name evidence="7" type="ORF">ACFO0C_44015</name>
</gene>
<keyword evidence="4 6" id="KW-1133">Transmembrane helix</keyword>
<evidence type="ECO:0000313" key="7">
    <source>
        <dbReference type="EMBL" id="MFC4071943.1"/>
    </source>
</evidence>
<feature type="transmembrane region" description="Helical" evidence="6">
    <location>
        <begin position="111"/>
        <end position="128"/>
    </location>
</feature>
<feature type="transmembrane region" description="Helical" evidence="6">
    <location>
        <begin position="231"/>
        <end position="255"/>
    </location>
</feature>
<sequence>MPPPSEQLVTKHGRGLVPRRYGIWLGGVTLSLLGSQMMAFGMTWAAAAWGGAFAGVVLTAINLPRVMLLLFGGALADRVGAWRVMIVSDFAMAVAALVLGGTVLLLGVQPYLLVAVALIIGVVDAFYLPSSGSMPRRLVAGESLARAMSARQVAGQFAMFAGPPAGGLLVAVAGLASVAVVNAGTYLVMAVILVGLRPRATAVPASTPAGGDVRSVVDGLRVAWSDPVLRLALGLIAATAAFLLPVSGLLIPLLATQRRWDADLGGVLAGTVALGVVAVAVTVTAAGAFRRPGLAAAGGLAVAAGGVLALAVAPGTAAAITAAAVVGVGSGLFTAHVGPLILGGAPSTHLARIQSVLVLAQSLPLLLTNNALGAVSDLFDADAALVVCAAALLVAAASGACSPALRTATLSITS</sequence>
<dbReference type="Gene3D" id="1.20.1250.20">
    <property type="entry name" value="MFS general substrate transporter like domains"/>
    <property type="match status" value="1"/>
</dbReference>
<feature type="transmembrane region" description="Helical" evidence="6">
    <location>
        <begin position="21"/>
        <end position="40"/>
    </location>
</feature>
<feature type="transmembrane region" description="Helical" evidence="6">
    <location>
        <begin position="46"/>
        <end position="72"/>
    </location>
</feature>
<reference evidence="8" key="1">
    <citation type="journal article" date="2019" name="Int. J. Syst. Evol. Microbiol.">
        <title>The Global Catalogue of Microorganisms (GCM) 10K type strain sequencing project: providing services to taxonomists for standard genome sequencing and annotation.</title>
        <authorList>
            <consortium name="The Broad Institute Genomics Platform"/>
            <consortium name="The Broad Institute Genome Sequencing Center for Infectious Disease"/>
            <person name="Wu L."/>
            <person name="Ma J."/>
        </authorList>
    </citation>
    <scope>NUCLEOTIDE SEQUENCE [LARGE SCALE GENOMIC DNA]</scope>
    <source>
        <strain evidence="8">TBRC 5832</strain>
    </source>
</reference>
<dbReference type="EMBL" id="JBHSBL010000029">
    <property type="protein sequence ID" value="MFC4071943.1"/>
    <property type="molecule type" value="Genomic_DNA"/>
</dbReference>
<evidence type="ECO:0000256" key="6">
    <source>
        <dbReference type="SAM" id="Phobius"/>
    </source>
</evidence>
<dbReference type="InterPro" id="IPR011701">
    <property type="entry name" value="MFS"/>
</dbReference>
<dbReference type="Pfam" id="PF07690">
    <property type="entry name" value="MFS_1"/>
    <property type="match status" value="1"/>
</dbReference>
<keyword evidence="8" id="KW-1185">Reference proteome</keyword>
<protein>
    <submittedName>
        <fullName evidence="7">MFS transporter</fullName>
    </submittedName>
</protein>
<keyword evidence="3 6" id="KW-0812">Transmembrane</keyword>
<feature type="transmembrane region" description="Helical" evidence="6">
    <location>
        <begin position="384"/>
        <end position="405"/>
    </location>
</feature>
<evidence type="ECO:0000256" key="2">
    <source>
        <dbReference type="ARBA" id="ARBA00022475"/>
    </source>
</evidence>
<comment type="caution">
    <text evidence="7">The sequence shown here is derived from an EMBL/GenBank/DDBJ whole genome shotgun (WGS) entry which is preliminary data.</text>
</comment>
<dbReference type="PANTHER" id="PTHR23513">
    <property type="entry name" value="INTEGRAL MEMBRANE EFFLUX PROTEIN-RELATED"/>
    <property type="match status" value="1"/>
</dbReference>
<dbReference type="PANTHER" id="PTHR23513:SF17">
    <property type="entry name" value="MEMBRANE PROTEIN"/>
    <property type="match status" value="1"/>
</dbReference>
<feature type="transmembrane region" description="Helical" evidence="6">
    <location>
        <begin position="320"/>
        <end position="341"/>
    </location>
</feature>
<dbReference type="SUPFAM" id="SSF103473">
    <property type="entry name" value="MFS general substrate transporter"/>
    <property type="match status" value="1"/>
</dbReference>
<accession>A0ABV8J5P3</accession>
<evidence type="ECO:0000256" key="1">
    <source>
        <dbReference type="ARBA" id="ARBA00004651"/>
    </source>
</evidence>
<feature type="transmembrane region" description="Helical" evidence="6">
    <location>
        <begin position="168"/>
        <end position="196"/>
    </location>
</feature>
<name>A0ABV8J5P3_9ACTN</name>
<dbReference type="Proteomes" id="UP001595867">
    <property type="component" value="Unassembled WGS sequence"/>
</dbReference>
<feature type="transmembrane region" description="Helical" evidence="6">
    <location>
        <begin position="294"/>
        <end position="313"/>
    </location>
</feature>
<feature type="transmembrane region" description="Helical" evidence="6">
    <location>
        <begin position="267"/>
        <end position="288"/>
    </location>
</feature>
<evidence type="ECO:0000313" key="8">
    <source>
        <dbReference type="Proteomes" id="UP001595867"/>
    </source>
</evidence>
<comment type="subcellular location">
    <subcellularLocation>
        <location evidence="1">Cell membrane</location>
        <topology evidence="1">Multi-pass membrane protein</topology>
    </subcellularLocation>
</comment>
<evidence type="ECO:0000256" key="5">
    <source>
        <dbReference type="ARBA" id="ARBA00023136"/>
    </source>
</evidence>
<dbReference type="RefSeq" id="WP_378072814.1">
    <property type="nucleotide sequence ID" value="NZ_JBHSBL010000029.1"/>
</dbReference>
<keyword evidence="2" id="KW-1003">Cell membrane</keyword>
<keyword evidence="5 6" id="KW-0472">Membrane</keyword>
<organism evidence="7 8">
    <name type="scientific">Actinoplanes subglobosus</name>
    <dbReference type="NCBI Taxonomy" id="1547892"/>
    <lineage>
        <taxon>Bacteria</taxon>
        <taxon>Bacillati</taxon>
        <taxon>Actinomycetota</taxon>
        <taxon>Actinomycetes</taxon>
        <taxon>Micromonosporales</taxon>
        <taxon>Micromonosporaceae</taxon>
        <taxon>Actinoplanes</taxon>
    </lineage>
</organism>
<evidence type="ECO:0000256" key="4">
    <source>
        <dbReference type="ARBA" id="ARBA00022989"/>
    </source>
</evidence>
<feature type="transmembrane region" description="Helical" evidence="6">
    <location>
        <begin position="84"/>
        <end position="105"/>
    </location>
</feature>